<dbReference type="CDD" id="cd11322">
    <property type="entry name" value="AmyAc_Glg_BE"/>
    <property type="match status" value="1"/>
</dbReference>
<dbReference type="SUPFAM" id="SSF51445">
    <property type="entry name" value="(Trans)glycosidases"/>
    <property type="match status" value="1"/>
</dbReference>
<dbReference type="AlphaFoldDB" id="A0A1B2EJP2"/>
<dbReference type="RefSeq" id="WP_099511212.1">
    <property type="nucleotide sequence ID" value="NZ_CP016616.1"/>
</dbReference>
<comment type="similarity">
    <text evidence="4 10">Belongs to the glycosyl hydrolase 13 family. GlgB subfamily.</text>
</comment>
<dbReference type="Gene3D" id="2.60.40.10">
    <property type="entry name" value="Immunoglobulins"/>
    <property type="match status" value="2"/>
</dbReference>
<dbReference type="GO" id="GO:0043169">
    <property type="term" value="F:cation binding"/>
    <property type="evidence" value="ECO:0007669"/>
    <property type="project" value="InterPro"/>
</dbReference>
<evidence type="ECO:0000313" key="14">
    <source>
        <dbReference type="EMBL" id="ANY80205.1"/>
    </source>
</evidence>
<dbReference type="InterPro" id="IPR017853">
    <property type="entry name" value="GH"/>
</dbReference>
<dbReference type="NCBIfam" id="TIGR01515">
    <property type="entry name" value="branching_enzym"/>
    <property type="match status" value="1"/>
</dbReference>
<dbReference type="Pfam" id="PF00128">
    <property type="entry name" value="Alpha-amylase"/>
    <property type="match status" value="1"/>
</dbReference>
<evidence type="ECO:0000256" key="3">
    <source>
        <dbReference type="ARBA" id="ARBA00004964"/>
    </source>
</evidence>
<dbReference type="NCBIfam" id="NF003811">
    <property type="entry name" value="PRK05402.1"/>
    <property type="match status" value="1"/>
</dbReference>
<feature type="active site" description="Nucleophile" evidence="10 11">
    <location>
        <position position="420"/>
    </location>
</feature>
<comment type="catalytic activity">
    <reaction evidence="1 10">
        <text>Transfers a segment of a (1-&gt;4)-alpha-D-glucan chain to a primary hydroxy group in a similar glucan chain.</text>
        <dbReference type="EC" id="2.4.1.18"/>
    </reaction>
</comment>
<dbReference type="HAMAP" id="MF_00685">
    <property type="entry name" value="GlgB"/>
    <property type="match status" value="1"/>
</dbReference>
<evidence type="ECO:0000256" key="8">
    <source>
        <dbReference type="ARBA" id="ARBA00023056"/>
    </source>
</evidence>
<keyword evidence="5 10" id="KW-0321">Glycogen metabolism</keyword>
<dbReference type="InterPro" id="IPR013780">
    <property type="entry name" value="Glyco_hydro_b"/>
</dbReference>
<comment type="pathway">
    <text evidence="3 10">Glycan biosynthesis; glycogen biosynthesis.</text>
</comment>
<dbReference type="NCBIfam" id="NF008967">
    <property type="entry name" value="PRK12313.1"/>
    <property type="match status" value="1"/>
</dbReference>
<dbReference type="EMBL" id="CP016616">
    <property type="protein sequence ID" value="ANY80205.1"/>
    <property type="molecule type" value="Genomic_DNA"/>
</dbReference>
<keyword evidence="7 10" id="KW-0808">Transferase</keyword>
<feature type="active site" description="Proton donor" evidence="10 11">
    <location>
        <position position="473"/>
    </location>
</feature>
<dbReference type="InterPro" id="IPR044143">
    <property type="entry name" value="GlgB_N_E_set_prok"/>
</dbReference>
<dbReference type="FunFam" id="2.60.40.1180:FF:000002">
    <property type="entry name" value="1,4-alpha-glucan branching enzyme GlgB"/>
    <property type="match status" value="1"/>
</dbReference>
<comment type="function">
    <text evidence="2 10">Catalyzes the formation of the alpha-1,6-glucosidic linkages in glycogen by scission of a 1,4-alpha-linked oligosaccharide from growing alpha-1,4-glucan chains and the subsequent attachment of the oligosaccharide to the alpha-1,6 position.</text>
</comment>
<evidence type="ECO:0000256" key="2">
    <source>
        <dbReference type="ARBA" id="ARBA00002953"/>
    </source>
</evidence>
<dbReference type="Gene3D" id="2.60.40.1180">
    <property type="entry name" value="Golgi alpha-mannosidase II"/>
    <property type="match status" value="1"/>
</dbReference>
<name>A0A1B2EJP2_9HYPH</name>
<dbReference type="FunFam" id="3.20.20.80:FF:000003">
    <property type="entry name" value="1,4-alpha-glucan branching enzyme GlgB"/>
    <property type="match status" value="1"/>
</dbReference>
<dbReference type="Pfam" id="PF22019">
    <property type="entry name" value="GlgB_N"/>
    <property type="match status" value="1"/>
</dbReference>
<dbReference type="FunFam" id="2.60.40.10:FF:000169">
    <property type="entry name" value="1,4-alpha-glucan branching enzyme GlgB"/>
    <property type="match status" value="1"/>
</dbReference>
<keyword evidence="8 10" id="KW-0320">Glycogen biosynthesis</keyword>
<protein>
    <recommendedName>
        <fullName evidence="10">1,4-alpha-glucan branching enzyme GlgB</fullName>
        <ecNumber evidence="10">2.4.1.18</ecNumber>
    </recommendedName>
    <alternativeName>
        <fullName evidence="10">1,4-alpha-D-glucan:1,4-alpha-D-glucan 6-glucosyl-transferase</fullName>
    </alternativeName>
    <alternativeName>
        <fullName evidence="10">Alpha-(1-&gt;4)-glucan branching enzyme</fullName>
    </alternativeName>
    <alternativeName>
        <fullName evidence="10">Glycogen branching enzyme</fullName>
        <shortName evidence="10">BE</shortName>
    </alternativeName>
</protein>
<sequence>MDQHRRGSQSAAKRPAEPPSVAEIINSGDPFAVLGPHEVGPGRWEIRVIRPDADTITLVGRGGETVLGSMERKLPEGYFVGSVGASERPDYRLRVERHDGSEIHHDPYSFGAFLSHDDLTRIGDPTSDAVYKKLGAHFLDLGGIQGFLFTVWAPNARRVSVVGDFNGWDGRRHPMRRRHEGGIWELFIPDVTPDQRYKFEILGLHGNLLALKADPIAFAAEHPPATASILKRDPSFDWQDAEWMTARAAQNHRKAPMSIYECHLGSWARVPEEGNRYLTYRELAVRLIPYVKNLGFTHIELLPITEFPFDGSWGYQPISLYAPTSRFGTPEDFAAFVEAAHAAGIGIILDWVPAHFPNDPHGLSYFDGTHLYEHADPRLGFHQDWGTYIYNFERQEVMSFLVANARFWLERFHLDGLRVDAVASMLYLDYSRKSGEWIPNRYGGNENLGAIDFIRKMNEVAYATSPGAVTIAEESTAWPGVSQPTYTGGLGFGFKWNMGWMHDTLRYIGKDPVFRRHHHHDLTFGLLYAFSENFVLPLSHDEVVHGKGSLIGRMPGDQWQRFANLRAYFGFMWGHPGKKLLFMGGEFAQEREWDHDKSLDWHLLDNAYHKGVQTLIKDLNQAYRSIPALHERDCEAKGFEWIVSDDRDNSVIAWLRRGEDEEALAIVVSNFTPVPREGYRIGVPLPGLYREAVNTDAALYGGSNLGNLGGVKAESTPSHGRPLSLTLTIPPLATLILVRDRDAVKANIELRSGATS</sequence>
<dbReference type="GO" id="GO:0005978">
    <property type="term" value="P:glycogen biosynthetic process"/>
    <property type="evidence" value="ECO:0007669"/>
    <property type="project" value="UniProtKB-UniRule"/>
</dbReference>
<dbReference type="EC" id="2.4.1.18" evidence="10"/>
<dbReference type="InterPro" id="IPR014756">
    <property type="entry name" value="Ig_E-set"/>
</dbReference>
<dbReference type="PANTHER" id="PTHR43651:SF3">
    <property type="entry name" value="1,4-ALPHA-GLUCAN-BRANCHING ENZYME"/>
    <property type="match status" value="1"/>
</dbReference>
<evidence type="ECO:0000259" key="13">
    <source>
        <dbReference type="SMART" id="SM00642"/>
    </source>
</evidence>
<evidence type="ECO:0000256" key="12">
    <source>
        <dbReference type="SAM" id="MobiDB-lite"/>
    </source>
</evidence>
<keyword evidence="6 10" id="KW-0328">Glycosyltransferase</keyword>
<comment type="subunit">
    <text evidence="10">Monomer.</text>
</comment>
<dbReference type="Pfam" id="PF02922">
    <property type="entry name" value="CBM_48"/>
    <property type="match status" value="1"/>
</dbReference>
<organism evidence="14">
    <name type="scientific">Microvirga ossetica</name>
    <dbReference type="NCBI Taxonomy" id="1882682"/>
    <lineage>
        <taxon>Bacteria</taxon>
        <taxon>Pseudomonadati</taxon>
        <taxon>Pseudomonadota</taxon>
        <taxon>Alphaproteobacteria</taxon>
        <taxon>Hyphomicrobiales</taxon>
        <taxon>Methylobacteriaceae</taxon>
        <taxon>Microvirga</taxon>
    </lineage>
</organism>
<dbReference type="InterPro" id="IPR004193">
    <property type="entry name" value="Glyco_hydro_13_N"/>
</dbReference>
<dbReference type="PIRSF" id="PIRSF000463">
    <property type="entry name" value="GlgB"/>
    <property type="match status" value="1"/>
</dbReference>
<dbReference type="InterPro" id="IPR006407">
    <property type="entry name" value="GlgB"/>
</dbReference>
<proteinExistence type="inferred from homology"/>
<dbReference type="Pfam" id="PF02806">
    <property type="entry name" value="Alpha-amylase_C"/>
    <property type="match status" value="1"/>
</dbReference>
<evidence type="ECO:0000256" key="1">
    <source>
        <dbReference type="ARBA" id="ARBA00000826"/>
    </source>
</evidence>
<dbReference type="KEGG" id="moc:BB934_19880"/>
<evidence type="ECO:0000256" key="11">
    <source>
        <dbReference type="PIRSR" id="PIRSR000463-1"/>
    </source>
</evidence>
<dbReference type="SUPFAM" id="SSF81296">
    <property type="entry name" value="E set domains"/>
    <property type="match status" value="1"/>
</dbReference>
<dbReference type="GO" id="GO:0003844">
    <property type="term" value="F:1,4-alpha-glucan branching enzyme activity"/>
    <property type="evidence" value="ECO:0007669"/>
    <property type="project" value="UniProtKB-UniRule"/>
</dbReference>
<dbReference type="UniPathway" id="UPA00164"/>
<dbReference type="GO" id="GO:0005829">
    <property type="term" value="C:cytosol"/>
    <property type="evidence" value="ECO:0007669"/>
    <property type="project" value="TreeGrafter"/>
</dbReference>
<feature type="domain" description="Glycosyl hydrolase family 13 catalytic" evidence="13">
    <location>
        <begin position="261"/>
        <end position="630"/>
    </location>
</feature>
<evidence type="ECO:0000256" key="6">
    <source>
        <dbReference type="ARBA" id="ARBA00022676"/>
    </source>
</evidence>
<dbReference type="SMART" id="SM00642">
    <property type="entry name" value="Aamy"/>
    <property type="match status" value="1"/>
</dbReference>
<dbReference type="InterPro" id="IPR006048">
    <property type="entry name" value="A-amylase/branching_C"/>
</dbReference>
<evidence type="ECO:0000256" key="10">
    <source>
        <dbReference type="HAMAP-Rule" id="MF_00685"/>
    </source>
</evidence>
<evidence type="ECO:0000256" key="5">
    <source>
        <dbReference type="ARBA" id="ARBA00022600"/>
    </source>
</evidence>
<dbReference type="PANTHER" id="PTHR43651">
    <property type="entry name" value="1,4-ALPHA-GLUCAN-BRANCHING ENZYME"/>
    <property type="match status" value="1"/>
</dbReference>
<dbReference type="InterPro" id="IPR037439">
    <property type="entry name" value="Branching_enzy"/>
</dbReference>
<accession>A0A1B2EJP2</accession>
<dbReference type="OrthoDB" id="9800174at2"/>
<feature type="region of interest" description="Disordered" evidence="12">
    <location>
        <begin position="1"/>
        <end position="20"/>
    </location>
</feature>
<dbReference type="CDD" id="cd02855">
    <property type="entry name" value="E_set_GBE_prok_N"/>
    <property type="match status" value="1"/>
</dbReference>
<dbReference type="InterPro" id="IPR006047">
    <property type="entry name" value="GH13_cat_dom"/>
</dbReference>
<evidence type="ECO:0000256" key="4">
    <source>
        <dbReference type="ARBA" id="ARBA00009000"/>
    </source>
</evidence>
<keyword evidence="9 10" id="KW-0119">Carbohydrate metabolism</keyword>
<dbReference type="InterPro" id="IPR054169">
    <property type="entry name" value="GlgB_N"/>
</dbReference>
<dbReference type="Gene3D" id="3.20.20.80">
    <property type="entry name" value="Glycosidases"/>
    <property type="match status" value="1"/>
</dbReference>
<dbReference type="SUPFAM" id="SSF51011">
    <property type="entry name" value="Glycosyl hydrolase domain"/>
    <property type="match status" value="1"/>
</dbReference>
<evidence type="ECO:0000256" key="9">
    <source>
        <dbReference type="ARBA" id="ARBA00023277"/>
    </source>
</evidence>
<dbReference type="InterPro" id="IPR013783">
    <property type="entry name" value="Ig-like_fold"/>
</dbReference>
<evidence type="ECO:0000256" key="7">
    <source>
        <dbReference type="ARBA" id="ARBA00022679"/>
    </source>
</evidence>
<dbReference type="GO" id="GO:0004553">
    <property type="term" value="F:hydrolase activity, hydrolyzing O-glycosyl compounds"/>
    <property type="evidence" value="ECO:0007669"/>
    <property type="project" value="InterPro"/>
</dbReference>
<gene>
    <name evidence="10" type="primary">glgB</name>
    <name evidence="14" type="ORF">BB934_19880</name>
</gene>
<reference evidence="14" key="1">
    <citation type="submission" date="2016-07" db="EMBL/GenBank/DDBJ databases">
        <title>Microvirga ossetica sp. nov. a new species of rhizobia isolated from root nodules of the legume species Vicia alpestris Steven originated from North Ossetia region in the Caucasus.</title>
        <authorList>
            <person name="Safronova V.I."/>
            <person name="Kuznetsova I.G."/>
            <person name="Sazanova A.L."/>
            <person name="Belimov A."/>
            <person name="Andronov E."/>
            <person name="Osledkin Y.S."/>
            <person name="Onishchuk O.P."/>
            <person name="Kurchak O.N."/>
            <person name="Shaposhnikov A.I."/>
            <person name="Willems A."/>
            <person name="Tikhonovich I.A."/>
        </authorList>
    </citation>
    <scope>NUCLEOTIDE SEQUENCE [LARGE SCALE GENOMIC DNA]</scope>
    <source>
        <strain evidence="14">V5/3M</strain>
    </source>
</reference>